<name>A0A5J9TT09_9POAL</name>
<evidence type="ECO:0000256" key="4">
    <source>
        <dbReference type="ARBA" id="ARBA00023136"/>
    </source>
</evidence>
<evidence type="ECO:0000256" key="5">
    <source>
        <dbReference type="SAM" id="Phobius"/>
    </source>
</evidence>
<proteinExistence type="predicted"/>
<dbReference type="AlphaFoldDB" id="A0A5J9TT09"/>
<keyword evidence="2 5" id="KW-0812">Transmembrane</keyword>
<evidence type="ECO:0000313" key="6">
    <source>
        <dbReference type="EMBL" id="TVU14484.1"/>
    </source>
</evidence>
<dbReference type="GO" id="GO:0005783">
    <property type="term" value="C:endoplasmic reticulum"/>
    <property type="evidence" value="ECO:0007669"/>
    <property type="project" value="TreeGrafter"/>
</dbReference>
<feature type="transmembrane region" description="Helical" evidence="5">
    <location>
        <begin position="145"/>
        <end position="166"/>
    </location>
</feature>
<protein>
    <recommendedName>
        <fullName evidence="8">Protein EI24 homolog</fullName>
    </recommendedName>
</protein>
<sequence length="365" mass="41455">LAHRSRNSRSSQFSQDFELIAESNHPCEAKRDRSRLLFPFSMESLASQARPAAVLWLAGFLQAARLHRVIIFCASSRPLFIRIAQCFLLNGLIFLGSLLTLKSVVIPTLLWILPEECNNLAGWHLCDHKVAVATYSFLRSGLIEIFYVFWFYPLYVFSFILSALWYNDIAKHALDVVKSKRLDSTQALDSQNIAESEDRPEGFDRVALGIGEQVYSILLLTIFFVEVSVIGYIPYFGKAMNFVLLSLMYAYYCFEYKWNFFAVSLNKRLDFFESNWAFFAGFGGPCVLPIFFLSPLTSYGVMAILYPLCNVLIDGLDWIRVFVLTAAGTQAEQVINESEPSHEGKLKRIPVFFVAKRLTTVSLAA</sequence>
<keyword evidence="4 5" id="KW-0472">Membrane</keyword>
<evidence type="ECO:0000256" key="1">
    <source>
        <dbReference type="ARBA" id="ARBA00004141"/>
    </source>
</evidence>
<dbReference type="PANTHER" id="PTHR21389:SF0">
    <property type="entry name" value="ETOPOSIDE-INDUCED PROTEIN 2.4 HOMOLOG"/>
    <property type="match status" value="1"/>
</dbReference>
<evidence type="ECO:0000256" key="3">
    <source>
        <dbReference type="ARBA" id="ARBA00022989"/>
    </source>
</evidence>
<dbReference type="Pfam" id="PF07264">
    <property type="entry name" value="EI24"/>
    <property type="match status" value="1"/>
</dbReference>
<organism evidence="6 7">
    <name type="scientific">Eragrostis curvula</name>
    <name type="common">weeping love grass</name>
    <dbReference type="NCBI Taxonomy" id="38414"/>
    <lineage>
        <taxon>Eukaryota</taxon>
        <taxon>Viridiplantae</taxon>
        <taxon>Streptophyta</taxon>
        <taxon>Embryophyta</taxon>
        <taxon>Tracheophyta</taxon>
        <taxon>Spermatophyta</taxon>
        <taxon>Magnoliopsida</taxon>
        <taxon>Liliopsida</taxon>
        <taxon>Poales</taxon>
        <taxon>Poaceae</taxon>
        <taxon>PACMAD clade</taxon>
        <taxon>Chloridoideae</taxon>
        <taxon>Eragrostideae</taxon>
        <taxon>Eragrostidinae</taxon>
        <taxon>Eragrostis</taxon>
    </lineage>
</organism>
<evidence type="ECO:0000256" key="2">
    <source>
        <dbReference type="ARBA" id="ARBA00022692"/>
    </source>
</evidence>
<comment type="caution">
    <text evidence="6">The sequence shown here is derived from an EMBL/GenBank/DDBJ whole genome shotgun (WGS) entry which is preliminary data.</text>
</comment>
<feature type="transmembrane region" description="Helical" evidence="5">
    <location>
        <begin position="87"/>
        <end position="113"/>
    </location>
</feature>
<gene>
    <name evidence="6" type="ORF">EJB05_37955</name>
</gene>
<feature type="transmembrane region" description="Helical" evidence="5">
    <location>
        <begin position="239"/>
        <end position="254"/>
    </location>
</feature>
<reference evidence="6 7" key="1">
    <citation type="journal article" date="2019" name="Sci. Rep.">
        <title>A high-quality genome of Eragrostis curvula grass provides insights into Poaceae evolution and supports new strategies to enhance forage quality.</title>
        <authorList>
            <person name="Carballo J."/>
            <person name="Santos B.A.C.M."/>
            <person name="Zappacosta D."/>
            <person name="Garbus I."/>
            <person name="Selva J.P."/>
            <person name="Gallo C.A."/>
            <person name="Diaz A."/>
            <person name="Albertini E."/>
            <person name="Caccamo M."/>
            <person name="Echenique V."/>
        </authorList>
    </citation>
    <scope>NUCLEOTIDE SEQUENCE [LARGE SCALE GENOMIC DNA]</scope>
    <source>
        <strain evidence="7">cv. Victoria</strain>
        <tissue evidence="6">Leaf</tissue>
    </source>
</reference>
<dbReference type="GO" id="GO:0016020">
    <property type="term" value="C:membrane"/>
    <property type="evidence" value="ECO:0007669"/>
    <property type="project" value="UniProtKB-SubCell"/>
</dbReference>
<keyword evidence="3 5" id="KW-1133">Transmembrane helix</keyword>
<feature type="transmembrane region" description="Helical" evidence="5">
    <location>
        <begin position="214"/>
        <end position="233"/>
    </location>
</feature>
<dbReference type="PANTHER" id="PTHR21389">
    <property type="entry name" value="P53 INDUCED PROTEIN"/>
    <property type="match status" value="1"/>
</dbReference>
<dbReference type="GO" id="GO:0016236">
    <property type="term" value="P:macroautophagy"/>
    <property type="evidence" value="ECO:0007669"/>
    <property type="project" value="TreeGrafter"/>
</dbReference>
<evidence type="ECO:0008006" key="8">
    <source>
        <dbReference type="Google" id="ProtNLM"/>
    </source>
</evidence>
<feature type="transmembrane region" description="Helical" evidence="5">
    <location>
        <begin position="275"/>
        <end position="293"/>
    </location>
</feature>
<dbReference type="Proteomes" id="UP000324897">
    <property type="component" value="Unassembled WGS sequence"/>
</dbReference>
<accession>A0A5J9TT09</accession>
<evidence type="ECO:0000313" key="7">
    <source>
        <dbReference type="Proteomes" id="UP000324897"/>
    </source>
</evidence>
<dbReference type="InterPro" id="IPR059112">
    <property type="entry name" value="CysZ/EI24"/>
</dbReference>
<dbReference type="OrthoDB" id="266518at2759"/>
<dbReference type="EMBL" id="RWGY01000031">
    <property type="protein sequence ID" value="TVU14484.1"/>
    <property type="molecule type" value="Genomic_DNA"/>
</dbReference>
<keyword evidence="7" id="KW-1185">Reference proteome</keyword>
<comment type="subcellular location">
    <subcellularLocation>
        <location evidence="1">Membrane</location>
        <topology evidence="1">Multi-pass membrane protein</topology>
    </subcellularLocation>
</comment>
<feature type="non-terminal residue" evidence="6">
    <location>
        <position position="1"/>
    </location>
</feature>